<keyword evidence="3" id="KW-1185">Reference proteome</keyword>
<proteinExistence type="predicted"/>
<dbReference type="eggNOG" id="ENOG502TJPZ">
    <property type="taxonomic scope" value="Eukaryota"/>
</dbReference>
<sequence>MNTCQTITRCYADIKCEESQEQKICSDQKCEKLYFANQNISSCIGSFYDIVYHGNVSCVKELDYFSKNMKIRSEAYTSGKSCLMDIAKKNCMTSAIEYLNSNYERFLEIMTTPSDDRKCESLHDELMTMQCEPRLRDMFGDFTFTKIEIMQGHNVEIKVPEKCESWKQCMIDYSNYNATMLDSLDEACEILNRYIRTTTFDSCFAEISTNVDVTKYECIHYTPSNNSTPSMEFLNDMNCVKTVMKGECDPWALNDFDIGWYKLERERRIRG</sequence>
<accession>G0M9Y0</accession>
<dbReference type="EMBL" id="GL379787">
    <property type="protein sequence ID" value="EGT30974.1"/>
    <property type="molecule type" value="Genomic_DNA"/>
</dbReference>
<evidence type="ECO:0000259" key="1">
    <source>
        <dbReference type="Pfam" id="PF01579"/>
    </source>
</evidence>
<dbReference type="PANTHER" id="PTHR31897:SF2">
    <property type="entry name" value="DUF19 DOMAIN-CONTAINING PROTEIN"/>
    <property type="match status" value="1"/>
</dbReference>
<dbReference type="AlphaFoldDB" id="G0M9Y0"/>
<dbReference type="HOGENOM" id="CLU_058511_0_0_1"/>
<dbReference type="Pfam" id="PF01579">
    <property type="entry name" value="DUF19"/>
    <property type="match status" value="1"/>
</dbReference>
<protein>
    <recommendedName>
        <fullName evidence="1">T20D4.11-like domain-containing protein</fullName>
    </recommendedName>
</protein>
<organism evidence="3">
    <name type="scientific">Caenorhabditis brenneri</name>
    <name type="common">Nematode worm</name>
    <dbReference type="NCBI Taxonomy" id="135651"/>
    <lineage>
        <taxon>Eukaryota</taxon>
        <taxon>Metazoa</taxon>
        <taxon>Ecdysozoa</taxon>
        <taxon>Nematoda</taxon>
        <taxon>Chromadorea</taxon>
        <taxon>Rhabditida</taxon>
        <taxon>Rhabditina</taxon>
        <taxon>Rhabditomorpha</taxon>
        <taxon>Rhabditoidea</taxon>
        <taxon>Rhabditidae</taxon>
        <taxon>Peloderinae</taxon>
        <taxon>Caenorhabditis</taxon>
    </lineage>
</organism>
<reference evidence="3" key="1">
    <citation type="submission" date="2011-07" db="EMBL/GenBank/DDBJ databases">
        <authorList>
            <consortium name="Caenorhabditis brenneri Sequencing and Analysis Consortium"/>
            <person name="Wilson R.K."/>
        </authorList>
    </citation>
    <scope>NUCLEOTIDE SEQUENCE [LARGE SCALE GENOMIC DNA]</scope>
    <source>
        <strain evidence="3">PB2801</strain>
    </source>
</reference>
<name>G0M9Y0_CAEBE</name>
<dbReference type="OMA" id="KCEDITE"/>
<gene>
    <name evidence="2" type="ORF">CAEBREN_20163</name>
</gene>
<dbReference type="InterPro" id="IPR002542">
    <property type="entry name" value="T20D4.11-like_dom"/>
</dbReference>
<evidence type="ECO:0000313" key="2">
    <source>
        <dbReference type="EMBL" id="EGT30974.1"/>
    </source>
</evidence>
<feature type="domain" description="T20D4.11-like" evidence="1">
    <location>
        <begin position="2"/>
        <end position="119"/>
    </location>
</feature>
<dbReference type="Proteomes" id="UP000008068">
    <property type="component" value="Unassembled WGS sequence"/>
</dbReference>
<dbReference type="PANTHER" id="PTHR31897">
    <property type="entry name" value="PROTEIN CBG17011-RELATED"/>
    <property type="match status" value="1"/>
</dbReference>
<dbReference type="InParanoid" id="G0M9Y0"/>
<dbReference type="OrthoDB" id="5870717at2759"/>
<evidence type="ECO:0000313" key="3">
    <source>
        <dbReference type="Proteomes" id="UP000008068"/>
    </source>
</evidence>